<organism evidence="1 2">
    <name type="scientific">Vermiconidia calcicola</name>
    <dbReference type="NCBI Taxonomy" id="1690605"/>
    <lineage>
        <taxon>Eukaryota</taxon>
        <taxon>Fungi</taxon>
        <taxon>Dikarya</taxon>
        <taxon>Ascomycota</taxon>
        <taxon>Pezizomycotina</taxon>
        <taxon>Dothideomycetes</taxon>
        <taxon>Dothideomycetidae</taxon>
        <taxon>Mycosphaerellales</taxon>
        <taxon>Extremaceae</taxon>
        <taxon>Vermiconidia</taxon>
    </lineage>
</organism>
<keyword evidence="1" id="KW-0808">Transferase</keyword>
<keyword evidence="2" id="KW-1185">Reference proteome</keyword>
<protein>
    <submittedName>
        <fullName evidence="1">Bifunctional endoribonuclease/protein kinase ire1</fullName>
        <ecNumber evidence="1">2.7.11.1</ecNumber>
    </submittedName>
</protein>
<evidence type="ECO:0000313" key="1">
    <source>
        <dbReference type="EMBL" id="KAK3699999.1"/>
    </source>
</evidence>
<dbReference type="EMBL" id="JAUTXU010000190">
    <property type="protein sequence ID" value="KAK3699999.1"/>
    <property type="molecule type" value="Genomic_DNA"/>
</dbReference>
<dbReference type="EC" id="2.7.11.1" evidence="1"/>
<name>A0ACC3MQ22_9PEZI</name>
<evidence type="ECO:0000313" key="2">
    <source>
        <dbReference type="Proteomes" id="UP001281147"/>
    </source>
</evidence>
<reference evidence="1" key="1">
    <citation type="submission" date="2023-07" db="EMBL/GenBank/DDBJ databases">
        <title>Black Yeasts Isolated from many extreme environments.</title>
        <authorList>
            <person name="Coleine C."/>
            <person name="Stajich J.E."/>
            <person name="Selbmann L."/>
        </authorList>
    </citation>
    <scope>NUCLEOTIDE SEQUENCE</scope>
    <source>
        <strain evidence="1">CCFEE 5714</strain>
    </source>
</reference>
<dbReference type="Proteomes" id="UP001281147">
    <property type="component" value="Unassembled WGS sequence"/>
</dbReference>
<gene>
    <name evidence="1" type="primary">IRE1_2</name>
    <name evidence="1" type="ORF">LTR37_016159</name>
</gene>
<accession>A0ACC3MQ22</accession>
<sequence>MPPRTSTVGVKDIFLWSLLLPVIGALQQQPYQNAYPSKASSDSLSKDAAAAAQYYRAAAADSLHTSLSGQRGFRDTHVDKNKSRRTRSSSNERALATLSPAESNPVVRAPPAYKSSVPTGGISTRQAARSLQDWKVEDIILLATVDGNLHARDRKTGAARWQLETDRPMVETVYHRYNKSLDENGLEQEDPLWIVEPGQDGSIYVYAPGSGFGVQKLQHTVKELAELAPYATEGHPAVTYTADKKTELHTVNAATGHILKTFGSGGSIVNEDRSCRRVSPLEPLDENECEAIGILTLGRIEYTIGIQDRDTGEPISTIKYFEWAPNNRDSDLSSKYRRTMDNKYVYTRHNGLIFGLELGSNNDYSPVPLHKTQYQHKFPSPVARVFDIIRPYDDSSSDAPLVILPQPVGPSPNDLSSLEEDVFESVFVNCTADGSWYALSERNYPTVTDGAATANYYSDETLSLPSISWPMSKWDREKFIGVHQLSPPSAQQASHLIDAPESPPSVNPPQDYGNEIKGLIEAPASFWDNMPSVRALLALVVLGLVACAVIYQQQIKAPKMLPPHNATKSVGAAAVTSEQIEPGSEQQPMVRESEPAKETIFPHDADGTVDRDADAQIAHDASEKVEADDAVENDSAKDLEEPKQKKKATRGKRGGRKQKEKEQLQTEVQAKRKDSKPPQPVEVISVAASESPQVLGPLQINSLVIHTDKVIGQGSCGTSVFEGSFEGRDVAVKRMLSQYYDLASQEVSFLQQSDDHPNVVRYFCQQKDDHFLYIAVELCQASLFEVWEAEKAREDTRQVQMRSLKHSIQQDVPKALQQLAAGLYHLHNLRIIHRDIKPQNILVAFPKRNQNNGPRLVISDFGLGKNLPENVSTLIDPTGNAGTSGWKAPELISQPKDVDSKHSQSNSHTGGSESANGTTSGVKRAADIFSLGCLFFWVLTDGIHPYEDENGWQQLRELNIKRDNKKMGVLERWSDAYEPMQLITSMLEHQPENRPTALQVLNHPFFWSPEKRLAFLCDCSDHFEREPRGVPDDNYTGDSWHLSLLEYRAEEVIGAPYERADFLSKLDRHFVDTLGKQRKYCGYRLLDLLRALRNKKNHYEDMPEDVKKRVGPLAGGYLSYWCNRFPRLLMACYEVVHEAGIQNNDRFKGYFASGVV</sequence>
<comment type="caution">
    <text evidence="1">The sequence shown here is derived from an EMBL/GenBank/DDBJ whole genome shotgun (WGS) entry which is preliminary data.</text>
</comment>
<keyword evidence="1" id="KW-0418">Kinase</keyword>
<proteinExistence type="predicted"/>